<dbReference type="Proteomes" id="UP000000235">
    <property type="component" value="Chromosome"/>
</dbReference>
<dbReference type="STRING" id="369723.Strop_0447"/>
<accession>A4X232</accession>
<name>A4X232_SALTO</name>
<keyword evidence="2" id="KW-0732">Signal</keyword>
<evidence type="ECO:0000256" key="1">
    <source>
        <dbReference type="SAM" id="MobiDB-lite"/>
    </source>
</evidence>
<reference evidence="4" key="1">
    <citation type="journal article" date="2007" name="Proc. Natl. Acad. Sci. U.S.A.">
        <title>Genome sequencing reveals complex secondary metabolome in the marine actinomycete Salinispora tropica.</title>
        <authorList>
            <person name="Udwary D.W."/>
            <person name="Zeigler L."/>
            <person name="Asolkar R.N."/>
            <person name="Singan V."/>
            <person name="Lapidus A."/>
            <person name="Fenical W."/>
            <person name="Jensen P.R."/>
            <person name="Moore B.S."/>
        </authorList>
    </citation>
    <scope>NUCLEOTIDE SEQUENCE [LARGE SCALE GENOMIC DNA]</scope>
    <source>
        <strain evidence="4">ATCC BAA-916 / DSM 44818 / CNB-440</strain>
    </source>
</reference>
<dbReference type="RefSeq" id="WP_011904366.1">
    <property type="nucleotide sequence ID" value="NC_009380.1"/>
</dbReference>
<gene>
    <name evidence="3" type="ordered locus">Strop_0447</name>
</gene>
<protein>
    <recommendedName>
        <fullName evidence="5">Secreted protein</fullName>
    </recommendedName>
</protein>
<dbReference type="PATRIC" id="fig|369723.5.peg.462"/>
<feature type="region of interest" description="Disordered" evidence="1">
    <location>
        <begin position="26"/>
        <end position="69"/>
    </location>
</feature>
<keyword evidence="4" id="KW-1185">Reference proteome</keyword>
<dbReference type="HOGENOM" id="CLU_2773523_0_0_11"/>
<feature type="chain" id="PRO_5039250965" description="Secreted protein" evidence="2">
    <location>
        <begin position="24"/>
        <end position="69"/>
    </location>
</feature>
<proteinExistence type="predicted"/>
<feature type="compositionally biased region" description="Basic and acidic residues" evidence="1">
    <location>
        <begin position="36"/>
        <end position="51"/>
    </location>
</feature>
<evidence type="ECO:0000256" key="2">
    <source>
        <dbReference type="SAM" id="SignalP"/>
    </source>
</evidence>
<organism evidence="3 4">
    <name type="scientific">Salinispora tropica (strain ATCC BAA-916 / DSM 44818 / JCM 13857 / NBRC 105044 / CNB-440)</name>
    <dbReference type="NCBI Taxonomy" id="369723"/>
    <lineage>
        <taxon>Bacteria</taxon>
        <taxon>Bacillati</taxon>
        <taxon>Actinomycetota</taxon>
        <taxon>Actinomycetes</taxon>
        <taxon>Micromonosporales</taxon>
        <taxon>Micromonosporaceae</taxon>
        <taxon>Salinispora</taxon>
    </lineage>
</organism>
<dbReference type="EMBL" id="CP000667">
    <property type="protein sequence ID" value="ABP52932.1"/>
    <property type="molecule type" value="Genomic_DNA"/>
</dbReference>
<evidence type="ECO:0000313" key="3">
    <source>
        <dbReference type="EMBL" id="ABP52932.1"/>
    </source>
</evidence>
<dbReference type="AlphaFoldDB" id="A4X232"/>
<evidence type="ECO:0000313" key="4">
    <source>
        <dbReference type="Proteomes" id="UP000000235"/>
    </source>
</evidence>
<dbReference type="KEGG" id="stp:Strop_0447"/>
<sequence length="69" mass="7115">MRTATKLTAFLLGLVAVFGAAYGVGQVTGPVTPAVETHHDDPERSNPEHDNPGAGSNLPGHGPDRQGAR</sequence>
<evidence type="ECO:0008006" key="5">
    <source>
        <dbReference type="Google" id="ProtNLM"/>
    </source>
</evidence>
<feature type="signal peptide" evidence="2">
    <location>
        <begin position="1"/>
        <end position="23"/>
    </location>
</feature>